<sequence>MKKSLTAEKAGARERPVNPIILIPARLQSVRLP</sequence>
<proteinExistence type="predicted"/>
<reference evidence="1" key="1">
    <citation type="submission" date="2018-05" db="EMBL/GenBank/DDBJ databases">
        <authorList>
            <person name="Lanie J.A."/>
            <person name="Ng W.-L."/>
            <person name="Kazmierczak K.M."/>
            <person name="Andrzejewski T.M."/>
            <person name="Davidsen T.M."/>
            <person name="Wayne K.J."/>
            <person name="Tettelin H."/>
            <person name="Glass J.I."/>
            <person name="Rusch D."/>
            <person name="Podicherti R."/>
            <person name="Tsui H.-C.T."/>
            <person name="Winkler M.E."/>
        </authorList>
    </citation>
    <scope>NUCLEOTIDE SEQUENCE</scope>
</reference>
<protein>
    <submittedName>
        <fullName evidence="1">Uncharacterized protein</fullName>
    </submittedName>
</protein>
<feature type="non-terminal residue" evidence="1">
    <location>
        <position position="33"/>
    </location>
</feature>
<organism evidence="1">
    <name type="scientific">marine metagenome</name>
    <dbReference type="NCBI Taxonomy" id="408172"/>
    <lineage>
        <taxon>unclassified sequences</taxon>
        <taxon>metagenomes</taxon>
        <taxon>ecological metagenomes</taxon>
    </lineage>
</organism>
<dbReference type="AlphaFoldDB" id="A0A382PUK3"/>
<accession>A0A382PUK3</accession>
<dbReference type="EMBL" id="UINC01109829">
    <property type="protein sequence ID" value="SVC76916.1"/>
    <property type="molecule type" value="Genomic_DNA"/>
</dbReference>
<gene>
    <name evidence="1" type="ORF">METZ01_LOCUS329770</name>
</gene>
<evidence type="ECO:0000313" key="1">
    <source>
        <dbReference type="EMBL" id="SVC76916.1"/>
    </source>
</evidence>
<name>A0A382PUK3_9ZZZZ</name>